<organism evidence="16 17">
    <name type="scientific">Argiope bruennichi</name>
    <name type="common">Wasp spider</name>
    <name type="synonym">Aranea bruennichi</name>
    <dbReference type="NCBI Taxonomy" id="94029"/>
    <lineage>
        <taxon>Eukaryota</taxon>
        <taxon>Metazoa</taxon>
        <taxon>Ecdysozoa</taxon>
        <taxon>Arthropoda</taxon>
        <taxon>Chelicerata</taxon>
        <taxon>Arachnida</taxon>
        <taxon>Araneae</taxon>
        <taxon>Araneomorphae</taxon>
        <taxon>Entelegynae</taxon>
        <taxon>Araneoidea</taxon>
        <taxon>Araneidae</taxon>
        <taxon>Argiope</taxon>
    </lineage>
</organism>
<dbReference type="SUPFAM" id="SSF161111">
    <property type="entry name" value="Cation efflux protein transmembrane domain-like"/>
    <property type="match status" value="1"/>
</dbReference>
<dbReference type="AlphaFoldDB" id="A0A8T0E9B6"/>
<protein>
    <submittedName>
        <fullName evidence="16">Zinc transporter 2 like protein</fullName>
    </submittedName>
</protein>
<dbReference type="InterPro" id="IPR002524">
    <property type="entry name" value="Cation_efflux"/>
</dbReference>
<evidence type="ECO:0000259" key="15">
    <source>
        <dbReference type="Pfam" id="PF16916"/>
    </source>
</evidence>
<evidence type="ECO:0000313" key="17">
    <source>
        <dbReference type="Proteomes" id="UP000807504"/>
    </source>
</evidence>
<dbReference type="InterPro" id="IPR058533">
    <property type="entry name" value="Cation_efflux_TM"/>
</dbReference>
<dbReference type="InterPro" id="IPR027470">
    <property type="entry name" value="Cation_efflux_CTD"/>
</dbReference>
<dbReference type="EMBL" id="JABXBU010002230">
    <property type="protein sequence ID" value="KAF8767041.1"/>
    <property type="molecule type" value="Genomic_DNA"/>
</dbReference>
<evidence type="ECO:0000256" key="11">
    <source>
        <dbReference type="ARBA" id="ARBA00023329"/>
    </source>
</evidence>
<dbReference type="FunFam" id="1.20.1510.10:FF:000002">
    <property type="entry name" value="zinc transporter 3 isoform X1"/>
    <property type="match status" value="1"/>
</dbReference>
<evidence type="ECO:0000256" key="13">
    <source>
        <dbReference type="SAM" id="Phobius"/>
    </source>
</evidence>
<accession>A0A8T0E9B6</accession>
<gene>
    <name evidence="16" type="ORF">HNY73_020048</name>
</gene>
<feature type="domain" description="Cation efflux protein cytoplasmic" evidence="15">
    <location>
        <begin position="255"/>
        <end position="330"/>
    </location>
</feature>
<evidence type="ECO:0000256" key="5">
    <source>
        <dbReference type="ARBA" id="ARBA00022723"/>
    </source>
</evidence>
<keyword evidence="7" id="KW-0864">Zinc transport</keyword>
<evidence type="ECO:0000256" key="6">
    <source>
        <dbReference type="ARBA" id="ARBA00022833"/>
    </source>
</evidence>
<dbReference type="InterPro" id="IPR050681">
    <property type="entry name" value="CDF/SLC30A"/>
</dbReference>
<dbReference type="OrthoDB" id="9944568at2759"/>
<evidence type="ECO:0000256" key="1">
    <source>
        <dbReference type="ARBA" id="ARBA00004638"/>
    </source>
</evidence>
<evidence type="ECO:0000259" key="14">
    <source>
        <dbReference type="Pfam" id="PF01545"/>
    </source>
</evidence>
<dbReference type="OMA" id="LTHGWHR"/>
<feature type="transmembrane region" description="Helical" evidence="13">
    <location>
        <begin position="43"/>
        <end position="67"/>
    </location>
</feature>
<dbReference type="GO" id="GO:0010043">
    <property type="term" value="P:response to zinc ion"/>
    <property type="evidence" value="ECO:0007669"/>
    <property type="project" value="TreeGrafter"/>
</dbReference>
<keyword evidence="9" id="KW-0406">Ion transport</keyword>
<proteinExistence type="inferred from homology"/>
<dbReference type="GO" id="GO:0046872">
    <property type="term" value="F:metal ion binding"/>
    <property type="evidence" value="ECO:0007669"/>
    <property type="project" value="UniProtKB-KW"/>
</dbReference>
<evidence type="ECO:0000256" key="10">
    <source>
        <dbReference type="ARBA" id="ARBA00023136"/>
    </source>
</evidence>
<keyword evidence="5" id="KW-0479">Metal-binding</keyword>
<reference evidence="16" key="2">
    <citation type="submission" date="2020-06" db="EMBL/GenBank/DDBJ databases">
        <authorList>
            <person name="Sheffer M."/>
        </authorList>
    </citation>
    <scope>NUCLEOTIDE SEQUENCE</scope>
</reference>
<name>A0A8T0E9B6_ARGBR</name>
<keyword evidence="4 13" id="KW-0812">Transmembrane</keyword>
<evidence type="ECO:0000313" key="16">
    <source>
        <dbReference type="EMBL" id="KAF8767041.1"/>
    </source>
</evidence>
<evidence type="ECO:0000256" key="7">
    <source>
        <dbReference type="ARBA" id="ARBA00022906"/>
    </source>
</evidence>
<feature type="domain" description="Cation efflux protein transmembrane" evidence="14">
    <location>
        <begin position="43"/>
        <end position="251"/>
    </location>
</feature>
<feature type="transmembrane region" description="Helical" evidence="13">
    <location>
        <begin position="113"/>
        <end position="132"/>
    </location>
</feature>
<sequence>MASESQSCSDDMLTSHRSYVNTVYGTNYQYSSDNMKKKDKKRLIIASVLCLMFMIAEAIGGILSNSLALMTDAAHLLTDFGAFLVSLTSLFIAGKKRTRTMTFGYHRAEVIGALVSILSIWLLTGILFYAAIQRFITLNFEIDATIMLIVAAIGMFANIVLAIVLLFPDTFKNNGNIEKNSVHNRRGIALRSAFIHVLGDFVHTAGVFVASLVIYFYPKLKIADPIITIVFSIIILVTTLTILKDIMLVLMEGVPKHISLTEVHNVLFSIPEISHIHDLRMWSLTLEKVALSAHVVIKSGTNSNEILKKATALINENINDIFEITLQIEEELEENL</sequence>
<keyword evidence="8 13" id="KW-1133">Transmembrane helix</keyword>
<keyword evidence="11" id="KW-0968">Cytoplasmic vesicle</keyword>
<dbReference type="GO" id="GO:0030658">
    <property type="term" value="C:transport vesicle membrane"/>
    <property type="evidence" value="ECO:0007669"/>
    <property type="project" value="UniProtKB-SubCell"/>
</dbReference>
<evidence type="ECO:0000256" key="2">
    <source>
        <dbReference type="ARBA" id="ARBA00008873"/>
    </source>
</evidence>
<keyword evidence="6" id="KW-0862">Zinc</keyword>
<dbReference type="Gene3D" id="1.20.1510.10">
    <property type="entry name" value="Cation efflux protein transmembrane domain"/>
    <property type="match status" value="1"/>
</dbReference>
<keyword evidence="3" id="KW-0813">Transport</keyword>
<evidence type="ECO:0000256" key="8">
    <source>
        <dbReference type="ARBA" id="ARBA00022989"/>
    </source>
</evidence>
<dbReference type="InterPro" id="IPR036837">
    <property type="entry name" value="Cation_efflux_CTD_sf"/>
</dbReference>
<dbReference type="InterPro" id="IPR027469">
    <property type="entry name" value="Cation_efflux_TMD_sf"/>
</dbReference>
<dbReference type="NCBIfam" id="TIGR01297">
    <property type="entry name" value="CDF"/>
    <property type="match status" value="1"/>
</dbReference>
<comment type="catalytic activity">
    <reaction evidence="12">
        <text>Zn(2+)(in) + 2 H(+)(out) = Zn(2+)(out) + 2 H(+)(in)</text>
        <dbReference type="Rhea" id="RHEA:72627"/>
        <dbReference type="ChEBI" id="CHEBI:15378"/>
        <dbReference type="ChEBI" id="CHEBI:29105"/>
    </reaction>
</comment>
<reference evidence="16" key="1">
    <citation type="journal article" date="2020" name="bioRxiv">
        <title>Chromosome-level reference genome of the European wasp spider Argiope bruennichi: a resource for studies on range expansion and evolutionary adaptation.</title>
        <authorList>
            <person name="Sheffer M.M."/>
            <person name="Hoppe A."/>
            <person name="Krehenwinkel H."/>
            <person name="Uhl G."/>
            <person name="Kuss A.W."/>
            <person name="Jensen L."/>
            <person name="Jensen C."/>
            <person name="Gillespie R.G."/>
            <person name="Hoff K.J."/>
            <person name="Prost S."/>
        </authorList>
    </citation>
    <scope>NUCLEOTIDE SEQUENCE</scope>
</reference>
<dbReference type="PANTHER" id="PTHR11562">
    <property type="entry name" value="CATION EFFLUX PROTEIN/ ZINC TRANSPORTER"/>
    <property type="match status" value="1"/>
</dbReference>
<evidence type="ECO:0000256" key="12">
    <source>
        <dbReference type="ARBA" id="ARBA00048349"/>
    </source>
</evidence>
<dbReference type="SUPFAM" id="SSF160240">
    <property type="entry name" value="Cation efflux protein cytoplasmic domain-like"/>
    <property type="match status" value="1"/>
</dbReference>
<dbReference type="Proteomes" id="UP000807504">
    <property type="component" value="Unassembled WGS sequence"/>
</dbReference>
<comment type="caution">
    <text evidence="16">The sequence shown here is derived from an EMBL/GenBank/DDBJ whole genome shotgun (WGS) entry which is preliminary data.</text>
</comment>
<feature type="transmembrane region" description="Helical" evidence="13">
    <location>
        <begin position="222"/>
        <end position="243"/>
    </location>
</feature>
<dbReference type="Pfam" id="PF01545">
    <property type="entry name" value="Cation_efflux"/>
    <property type="match status" value="1"/>
</dbReference>
<comment type="subcellular location">
    <subcellularLocation>
        <location evidence="1">Cytoplasmic vesicle</location>
        <location evidence="1">Secretory vesicle membrane</location>
        <topology evidence="1">Multi-pass membrane protein</topology>
    </subcellularLocation>
</comment>
<feature type="transmembrane region" description="Helical" evidence="13">
    <location>
        <begin position="73"/>
        <end position="93"/>
    </location>
</feature>
<feature type="transmembrane region" description="Helical" evidence="13">
    <location>
        <begin position="188"/>
        <end position="216"/>
    </location>
</feature>
<dbReference type="GO" id="GO:0005385">
    <property type="term" value="F:zinc ion transmembrane transporter activity"/>
    <property type="evidence" value="ECO:0007669"/>
    <property type="project" value="TreeGrafter"/>
</dbReference>
<dbReference type="PANTHER" id="PTHR11562:SF17">
    <property type="entry name" value="RE54080P-RELATED"/>
    <property type="match status" value="1"/>
</dbReference>
<comment type="similarity">
    <text evidence="2">Belongs to the cation diffusion facilitator (CDF) transporter (TC 2.A.4) family. SLC30A subfamily.</text>
</comment>
<dbReference type="GO" id="GO:0005886">
    <property type="term" value="C:plasma membrane"/>
    <property type="evidence" value="ECO:0007669"/>
    <property type="project" value="TreeGrafter"/>
</dbReference>
<evidence type="ECO:0000256" key="3">
    <source>
        <dbReference type="ARBA" id="ARBA00022448"/>
    </source>
</evidence>
<keyword evidence="10 13" id="KW-0472">Membrane</keyword>
<keyword evidence="17" id="KW-1185">Reference proteome</keyword>
<evidence type="ECO:0000256" key="9">
    <source>
        <dbReference type="ARBA" id="ARBA00023065"/>
    </source>
</evidence>
<dbReference type="Pfam" id="PF16916">
    <property type="entry name" value="ZT_dimer"/>
    <property type="match status" value="1"/>
</dbReference>
<evidence type="ECO:0000256" key="4">
    <source>
        <dbReference type="ARBA" id="ARBA00022692"/>
    </source>
</evidence>
<feature type="transmembrane region" description="Helical" evidence="13">
    <location>
        <begin position="144"/>
        <end position="167"/>
    </location>
</feature>